<feature type="compositionally biased region" description="Basic and acidic residues" evidence="3">
    <location>
        <begin position="186"/>
        <end position="208"/>
    </location>
</feature>
<feature type="compositionally biased region" description="Polar residues" evidence="3">
    <location>
        <begin position="466"/>
        <end position="476"/>
    </location>
</feature>
<feature type="compositionally biased region" description="Gly residues" evidence="3">
    <location>
        <begin position="167"/>
        <end position="185"/>
    </location>
</feature>
<dbReference type="InterPro" id="IPR045180">
    <property type="entry name" value="La_dom_prot"/>
</dbReference>
<dbReference type="PANTHER" id="PTHR22792:SF132">
    <property type="entry name" value="LA-RELATED PROTEIN 1"/>
    <property type="match status" value="1"/>
</dbReference>
<dbReference type="Gene3D" id="1.10.10.10">
    <property type="entry name" value="Winged helix-like DNA-binding domain superfamily/Winged helix DNA-binding domain"/>
    <property type="match status" value="1"/>
</dbReference>
<feature type="region of interest" description="Disordered" evidence="3">
    <location>
        <begin position="56"/>
        <end position="218"/>
    </location>
</feature>
<dbReference type="EMBL" id="CP144746">
    <property type="protein sequence ID" value="WVZ55514.1"/>
    <property type="molecule type" value="Genomic_DNA"/>
</dbReference>
<evidence type="ECO:0000313" key="6">
    <source>
        <dbReference type="Proteomes" id="UP001341281"/>
    </source>
</evidence>
<evidence type="ECO:0000313" key="5">
    <source>
        <dbReference type="EMBL" id="WVZ55514.1"/>
    </source>
</evidence>
<reference evidence="5 6" key="1">
    <citation type="submission" date="2024-02" db="EMBL/GenBank/DDBJ databases">
        <title>High-quality chromosome-scale genome assembly of Pensacola bahiagrass (Paspalum notatum Flugge var. saurae).</title>
        <authorList>
            <person name="Vega J.M."/>
            <person name="Podio M."/>
            <person name="Orjuela J."/>
            <person name="Siena L.A."/>
            <person name="Pessino S.C."/>
            <person name="Combes M.C."/>
            <person name="Mariac C."/>
            <person name="Albertini E."/>
            <person name="Pupilli F."/>
            <person name="Ortiz J.P.A."/>
            <person name="Leblanc O."/>
        </authorList>
    </citation>
    <scope>NUCLEOTIDE SEQUENCE [LARGE SCALE GENOMIC DNA]</scope>
    <source>
        <strain evidence="5">R1</strain>
        <tissue evidence="5">Leaf</tissue>
    </source>
</reference>
<sequence>MATGADPHAAIAGAGMPPSDSPVGAKKAGPGAAAWKRPGAVAAPAALAVGNPIMDADAWPALPGLSSPPPPPAGPAAKASPKAASPASTGAVMSPVSLGNPSTPDASHGNEAPVRSPVARRALVMPAPEGLEKSAPAPEPSPVYMPNARNNGGDPHQNGRFGSYPHGRGGSYGGNRRGNGGGGGRRGNEHHGGFDGPRRGGGRRDGHGPVHHQRGHQPAYIRAPPPLAVVAGAPPPPPPFVSPATPHTPPYGPPMGFPDMAPHVYYFAAPASEGIQGLPFVPHPASPQAILFDPARKDLLLQIEYYFSDANLCKDTFLRKHMDDHGWVPLSLIARFPQVKKMTENMANNIQFILDTVLSSTVVEVQGDKLRRRGTWENWLLPKPNPNYSAGSSSGSLSPVTSNIDSLSTQFYSVGLEGASYHANMQGMPGEALLTRSATSGSLGYHASTLGGPHNNGSGPLFGPKSTRNLLRSDTF</sequence>
<feature type="region of interest" description="Disordered" evidence="3">
    <location>
        <begin position="445"/>
        <end position="476"/>
    </location>
</feature>
<dbReference type="SUPFAM" id="SSF46785">
    <property type="entry name" value="Winged helix' DNA-binding domain"/>
    <property type="match status" value="1"/>
</dbReference>
<feature type="compositionally biased region" description="Low complexity" evidence="3">
    <location>
        <begin position="22"/>
        <end position="36"/>
    </location>
</feature>
<dbReference type="CDD" id="cd07323">
    <property type="entry name" value="LAM"/>
    <property type="match status" value="1"/>
</dbReference>
<dbReference type="GO" id="GO:0003723">
    <property type="term" value="F:RNA binding"/>
    <property type="evidence" value="ECO:0007669"/>
    <property type="project" value="UniProtKB-UniRule"/>
</dbReference>
<keyword evidence="6" id="KW-1185">Reference proteome</keyword>
<dbReference type="GO" id="GO:0005737">
    <property type="term" value="C:cytoplasm"/>
    <property type="evidence" value="ECO:0007669"/>
    <property type="project" value="UniProtKB-ARBA"/>
</dbReference>
<dbReference type="Pfam" id="PF05383">
    <property type="entry name" value="La"/>
    <property type="match status" value="1"/>
</dbReference>
<feature type="domain" description="HTH La-type RNA-binding" evidence="4">
    <location>
        <begin position="289"/>
        <end position="382"/>
    </location>
</feature>
<keyword evidence="1 2" id="KW-0694">RNA-binding</keyword>
<dbReference type="AlphaFoldDB" id="A0AAQ3PNF3"/>
<dbReference type="InterPro" id="IPR036390">
    <property type="entry name" value="WH_DNA-bd_sf"/>
</dbReference>
<accession>A0AAQ3PNF3</accession>
<dbReference type="PROSITE" id="PS50961">
    <property type="entry name" value="HTH_LA"/>
    <property type="match status" value="1"/>
</dbReference>
<feature type="compositionally biased region" description="Low complexity" evidence="3">
    <location>
        <begin position="75"/>
        <end position="88"/>
    </location>
</feature>
<organism evidence="5 6">
    <name type="scientific">Paspalum notatum var. saurae</name>
    <dbReference type="NCBI Taxonomy" id="547442"/>
    <lineage>
        <taxon>Eukaryota</taxon>
        <taxon>Viridiplantae</taxon>
        <taxon>Streptophyta</taxon>
        <taxon>Embryophyta</taxon>
        <taxon>Tracheophyta</taxon>
        <taxon>Spermatophyta</taxon>
        <taxon>Magnoliopsida</taxon>
        <taxon>Liliopsida</taxon>
        <taxon>Poales</taxon>
        <taxon>Poaceae</taxon>
        <taxon>PACMAD clade</taxon>
        <taxon>Panicoideae</taxon>
        <taxon>Andropogonodae</taxon>
        <taxon>Paspaleae</taxon>
        <taxon>Paspalinae</taxon>
        <taxon>Paspalum</taxon>
    </lineage>
</organism>
<dbReference type="Proteomes" id="UP001341281">
    <property type="component" value="Chromosome 02"/>
</dbReference>
<evidence type="ECO:0000259" key="4">
    <source>
        <dbReference type="PROSITE" id="PS50961"/>
    </source>
</evidence>
<dbReference type="InterPro" id="IPR006630">
    <property type="entry name" value="La_HTH"/>
</dbReference>
<name>A0AAQ3PNF3_PASNO</name>
<dbReference type="SMART" id="SM00715">
    <property type="entry name" value="LA"/>
    <property type="match status" value="1"/>
</dbReference>
<feature type="region of interest" description="Disordered" evidence="3">
    <location>
        <begin position="1"/>
        <end position="36"/>
    </location>
</feature>
<dbReference type="InterPro" id="IPR036388">
    <property type="entry name" value="WH-like_DNA-bd_sf"/>
</dbReference>
<dbReference type="PANTHER" id="PTHR22792">
    <property type="entry name" value="LUPUS LA PROTEIN-RELATED"/>
    <property type="match status" value="1"/>
</dbReference>
<protein>
    <recommendedName>
        <fullName evidence="4">HTH La-type RNA-binding domain-containing protein</fullName>
    </recommendedName>
</protein>
<proteinExistence type="predicted"/>
<evidence type="ECO:0000256" key="2">
    <source>
        <dbReference type="PROSITE-ProRule" id="PRU00332"/>
    </source>
</evidence>
<evidence type="ECO:0000256" key="3">
    <source>
        <dbReference type="SAM" id="MobiDB-lite"/>
    </source>
</evidence>
<evidence type="ECO:0000256" key="1">
    <source>
        <dbReference type="ARBA" id="ARBA00022884"/>
    </source>
</evidence>
<gene>
    <name evidence="5" type="ORF">U9M48_006162</name>
</gene>